<dbReference type="RefSeq" id="WP_065413212.1">
    <property type="nucleotide sequence ID" value="NZ_MASQ01000083.1"/>
</dbReference>
<dbReference type="Proteomes" id="UP000093129">
    <property type="component" value="Unassembled WGS sequence"/>
</dbReference>
<comment type="caution">
    <text evidence="1">The sequence shown here is derived from an EMBL/GenBank/DDBJ whole genome shotgun (WGS) entry which is preliminary data.</text>
</comment>
<evidence type="ECO:0000313" key="2">
    <source>
        <dbReference type="Proteomes" id="UP000093129"/>
    </source>
</evidence>
<protein>
    <submittedName>
        <fullName evidence="1">Sarcosine oxidase subunit delta</fullName>
    </submittedName>
</protein>
<sequence>MKMIACPIQGLRPVSEFFYWGEVRDTPDPDTCTDQEWADYVFNRNGVAGIKKEWWCHIPSNTWFITERNTVSDQTVRTFLYGEDGRC</sequence>
<name>A0A1B9BYZ3_9PROT</name>
<dbReference type="AlphaFoldDB" id="A0A1B9BYZ3"/>
<dbReference type="InterPro" id="IPR006279">
    <property type="entry name" value="SoxD"/>
</dbReference>
<evidence type="ECO:0000313" key="1">
    <source>
        <dbReference type="EMBL" id="OCB02935.1"/>
    </source>
</evidence>
<dbReference type="Gene3D" id="3.30.2270.10">
    <property type="entry name" value="Folate-binding superfamily"/>
    <property type="match status" value="1"/>
</dbReference>
<dbReference type="InterPro" id="IPR038561">
    <property type="entry name" value="SoxD_sf"/>
</dbReference>
<dbReference type="Pfam" id="PF04267">
    <property type="entry name" value="SoxD"/>
    <property type="match status" value="1"/>
</dbReference>
<dbReference type="GO" id="GO:0008115">
    <property type="term" value="F:sarcosine oxidase activity"/>
    <property type="evidence" value="ECO:0007669"/>
    <property type="project" value="InterPro"/>
</dbReference>
<dbReference type="GO" id="GO:0046653">
    <property type="term" value="P:tetrahydrofolate metabolic process"/>
    <property type="evidence" value="ECO:0007669"/>
    <property type="project" value="InterPro"/>
</dbReference>
<proteinExistence type="predicted"/>
<dbReference type="EMBL" id="MASQ01000083">
    <property type="protein sequence ID" value="OCB02935.1"/>
    <property type="molecule type" value="Genomic_DNA"/>
</dbReference>
<accession>A0A1B9BYZ3</accession>
<organism evidence="1 2">
    <name type="scientific">Acidithiobacillus ferrivorans</name>
    <dbReference type="NCBI Taxonomy" id="160808"/>
    <lineage>
        <taxon>Bacteria</taxon>
        <taxon>Pseudomonadati</taxon>
        <taxon>Pseudomonadota</taxon>
        <taxon>Acidithiobacillia</taxon>
        <taxon>Acidithiobacillales</taxon>
        <taxon>Acidithiobacillaceae</taxon>
        <taxon>Acidithiobacillus</taxon>
    </lineage>
</organism>
<gene>
    <name evidence="1" type="ORF">BBC27_10385</name>
</gene>
<reference evidence="1 2" key="1">
    <citation type="submission" date="2016-07" db="EMBL/GenBank/DDBJ databases">
        <title>Draft genome of a psychrotolerant acidophile Acidithiobacillus ferrivorans strain YL15.</title>
        <authorList>
            <person name="Peng T."/>
            <person name="Ma L."/>
            <person name="Nan M."/>
            <person name="An N."/>
            <person name="Wang M."/>
            <person name="Qiu G."/>
            <person name="Zeng W."/>
        </authorList>
    </citation>
    <scope>NUCLEOTIDE SEQUENCE [LARGE SCALE GENOMIC DNA]</scope>
    <source>
        <strain evidence="1 2">YL15</strain>
    </source>
</reference>